<proteinExistence type="predicted"/>
<name>A0A2K9YDM5_CLAUC</name>
<reference evidence="2" key="1">
    <citation type="submission" date="2017-12" db="EMBL/GenBank/DDBJ databases">
        <title>Genome Sequencing Reveals a Rich Biosynthetic Potential.</title>
        <authorList>
            <person name="Bertrand R.L."/>
            <person name="Abdel-Hameed M.E."/>
            <person name="Sorensen J.L."/>
        </authorList>
    </citation>
    <scope>NUCLEOTIDE SEQUENCE</scope>
</reference>
<feature type="domain" description="Heterokaryon incompatibility" evidence="1">
    <location>
        <begin position="26"/>
        <end position="115"/>
    </location>
</feature>
<evidence type="ECO:0000313" key="2">
    <source>
        <dbReference type="EMBL" id="AUW30954.1"/>
    </source>
</evidence>
<dbReference type="Pfam" id="PF06985">
    <property type="entry name" value="HET"/>
    <property type="match status" value="1"/>
</dbReference>
<dbReference type="AlphaFoldDB" id="A0A2K9YDM5"/>
<organism evidence="2">
    <name type="scientific">Cladonia uncialis subsp. uncialis</name>
    <dbReference type="NCBI Taxonomy" id="180999"/>
    <lineage>
        <taxon>Eukaryota</taxon>
        <taxon>Fungi</taxon>
        <taxon>Dikarya</taxon>
        <taxon>Ascomycota</taxon>
        <taxon>Pezizomycotina</taxon>
        <taxon>Lecanoromycetes</taxon>
        <taxon>OSLEUM clade</taxon>
        <taxon>Lecanoromycetidae</taxon>
        <taxon>Lecanorales</taxon>
        <taxon>Lecanorineae</taxon>
        <taxon>Cladoniaceae</taxon>
        <taxon>Cladonia</taxon>
    </lineage>
</organism>
<evidence type="ECO:0000259" key="1">
    <source>
        <dbReference type="Pfam" id="PF06985"/>
    </source>
</evidence>
<dbReference type="PANTHER" id="PTHR10622">
    <property type="entry name" value="HET DOMAIN-CONTAINING PROTEIN"/>
    <property type="match status" value="1"/>
</dbReference>
<dbReference type="InterPro" id="IPR010730">
    <property type="entry name" value="HET"/>
</dbReference>
<dbReference type="EMBL" id="MG777484">
    <property type="protein sequence ID" value="AUW30954.1"/>
    <property type="molecule type" value="Genomic_DNA"/>
</dbReference>
<dbReference type="PANTHER" id="PTHR10622:SF11">
    <property type="entry name" value="HET-DOMAIN-CONTAINING PROTEIN"/>
    <property type="match status" value="1"/>
</dbReference>
<accession>A0A2K9YDM5</accession>
<sequence>MRLLKREGPGDIRLTPDLSDGNIPPYAILSHTWGCDEVTFEDLEKDIGRSKAGYHKIEFCEKQAARDKLDYFWVDTCCINKSSSTELASSLNSMFRWYRNATKCYVYLSDVSACNEDNQRPRPTCAAAFRNSRWFKRGWTLQELLAPESVEFFSKEGVLLGDKISLNEYILAITRIPVQAFLGDLTVYSSEERISWINGRETEIKEDKAYCLLGICGVFMAIIYGEGEENAFRRLRREISSLEQDEGEEKAFRRLLREISSLEQDKGEESWSKWQEARETEGRCRNCGSRDHWEWRCWPRECGRCEKAPKGQTNGVILSTDARSNAWAYCFLLSEASMLHEM</sequence>
<protein>
    <submittedName>
        <fullName evidence="2">HET-domain-containing protein</fullName>
    </submittedName>
</protein>